<evidence type="ECO:0000259" key="4">
    <source>
        <dbReference type="Pfam" id="PF00150"/>
    </source>
</evidence>
<dbReference type="OrthoDB" id="9774262at2"/>
<dbReference type="InterPro" id="IPR018087">
    <property type="entry name" value="Glyco_hydro_5_CS"/>
</dbReference>
<keyword evidence="5" id="KW-0119">Carbohydrate metabolism</keyword>
<accession>A0A418NGQ3</accession>
<dbReference type="EMBL" id="QXFK01000018">
    <property type="protein sequence ID" value="RIV77238.1"/>
    <property type="molecule type" value="Genomic_DNA"/>
</dbReference>
<sequence>MTLFFAAASVVAMAAPAEAREIWTKQEANAWYDQQPWLVGANYNPATAINQLDMWQAETFDPATIDKELGWAADLGMNTMRVYLHNLLWENDPEGLKQRMDQFLTIAAKHGIRPMFVLFDSCWDPHPVAGAQHPPIPGVHNSGWVQAPGAERLADKSQHHKLEAYVKDVVGRFANDDRVLAWDVWNEPNNDGGGNYAPTPNKKQMVAGLLDDVFEWARSADPTQPLTSGLWTGEDWHRMEKRDAVEKIQLAESDVMSFHDYNWPEQFERRAQQMLSYGRPVLCTEYMARGNGSTFDGSLPIAKRLNIAMYNWGFVDGESQTRLPWDSWKKPYTYDEPTIWFHDVLHTDGTPYRQAEVDLIKRLTAAPKGVVPPTPTQPAVIATD</sequence>
<dbReference type="GO" id="GO:0045493">
    <property type="term" value="P:xylan catabolic process"/>
    <property type="evidence" value="ECO:0007669"/>
    <property type="project" value="UniProtKB-KW"/>
</dbReference>
<dbReference type="InterPro" id="IPR001547">
    <property type="entry name" value="Glyco_hydro_5"/>
</dbReference>
<dbReference type="AlphaFoldDB" id="A0A418NGQ3"/>
<keyword evidence="2 3" id="KW-0326">Glycosidase</keyword>
<dbReference type="Proteomes" id="UP000285092">
    <property type="component" value="Unassembled WGS sequence"/>
</dbReference>
<reference evidence="5 6" key="1">
    <citation type="submission" date="2018-08" db="EMBL/GenBank/DDBJ databases">
        <title>Altererythrobacter sp.Ery1 and Ery12, the genome sequencing of novel strains in genus Alterythrobacter.</title>
        <authorList>
            <person name="Cheng H."/>
            <person name="Wu Y.-H."/>
            <person name="Fang C."/>
            <person name="Xu X.-W."/>
        </authorList>
    </citation>
    <scope>NUCLEOTIDE SEQUENCE [LARGE SCALE GENOMIC DNA]</scope>
    <source>
        <strain evidence="5 6">Ery1</strain>
    </source>
</reference>
<dbReference type="Gene3D" id="3.20.20.80">
    <property type="entry name" value="Glycosidases"/>
    <property type="match status" value="1"/>
</dbReference>
<keyword evidence="5" id="KW-0624">Polysaccharide degradation</keyword>
<name>A0A418NGQ3_9SPHN</name>
<organism evidence="5 6">
    <name type="scientific">Pelagerythrobacter aerophilus</name>
    <dbReference type="NCBI Taxonomy" id="2306995"/>
    <lineage>
        <taxon>Bacteria</taxon>
        <taxon>Pseudomonadati</taxon>
        <taxon>Pseudomonadota</taxon>
        <taxon>Alphaproteobacteria</taxon>
        <taxon>Sphingomonadales</taxon>
        <taxon>Erythrobacteraceae</taxon>
        <taxon>Pelagerythrobacter</taxon>
    </lineage>
</organism>
<evidence type="ECO:0000256" key="1">
    <source>
        <dbReference type="ARBA" id="ARBA00022801"/>
    </source>
</evidence>
<evidence type="ECO:0000256" key="3">
    <source>
        <dbReference type="RuleBase" id="RU361153"/>
    </source>
</evidence>
<dbReference type="InterPro" id="IPR017853">
    <property type="entry name" value="GH"/>
</dbReference>
<dbReference type="GO" id="GO:0004553">
    <property type="term" value="F:hydrolase activity, hydrolyzing O-glycosyl compounds"/>
    <property type="evidence" value="ECO:0007669"/>
    <property type="project" value="InterPro"/>
</dbReference>
<dbReference type="Pfam" id="PF00150">
    <property type="entry name" value="Cellulase"/>
    <property type="match status" value="1"/>
</dbReference>
<evidence type="ECO:0000256" key="2">
    <source>
        <dbReference type="ARBA" id="ARBA00023295"/>
    </source>
</evidence>
<gene>
    <name evidence="5" type="ORF">D2V04_13740</name>
</gene>
<feature type="domain" description="Glycoside hydrolase family 5" evidence="4">
    <location>
        <begin position="72"/>
        <end position="312"/>
    </location>
</feature>
<evidence type="ECO:0000313" key="6">
    <source>
        <dbReference type="Proteomes" id="UP000285092"/>
    </source>
</evidence>
<evidence type="ECO:0000313" key="5">
    <source>
        <dbReference type="EMBL" id="RIV77238.1"/>
    </source>
</evidence>
<comment type="similarity">
    <text evidence="3">Belongs to the glycosyl hydrolase 5 (cellulase A) family.</text>
</comment>
<comment type="caution">
    <text evidence="5">The sequence shown here is derived from an EMBL/GenBank/DDBJ whole genome shotgun (WGS) entry which is preliminary data.</text>
</comment>
<keyword evidence="1 3" id="KW-0378">Hydrolase</keyword>
<proteinExistence type="inferred from homology"/>
<dbReference type="SUPFAM" id="SSF51445">
    <property type="entry name" value="(Trans)glycosidases"/>
    <property type="match status" value="1"/>
</dbReference>
<dbReference type="PROSITE" id="PS00659">
    <property type="entry name" value="GLYCOSYL_HYDROL_F5"/>
    <property type="match status" value="1"/>
</dbReference>
<keyword evidence="5" id="KW-0858">Xylan degradation</keyword>
<keyword evidence="6" id="KW-1185">Reference proteome</keyword>
<protein>
    <submittedName>
        <fullName evidence="5">1,4-beta-xylanase</fullName>
    </submittedName>
</protein>